<dbReference type="PANTHER" id="PTHR26379:SF498">
    <property type="entry name" value="OS10G0425700 PROTEIN"/>
    <property type="match status" value="1"/>
</dbReference>
<evidence type="ECO:0008006" key="8">
    <source>
        <dbReference type="Google" id="ProtNLM"/>
    </source>
</evidence>
<dbReference type="SMART" id="SM00061">
    <property type="entry name" value="MATH"/>
    <property type="match status" value="1"/>
</dbReference>
<keyword evidence="3" id="KW-0812">Transmembrane</keyword>
<dbReference type="PANTHER" id="PTHR26379">
    <property type="entry name" value="BTB/POZ AND MATH DOMAIN-CONTAINING PROTEIN 1"/>
    <property type="match status" value="1"/>
</dbReference>
<evidence type="ECO:0000256" key="1">
    <source>
        <dbReference type="ARBA" id="ARBA00004906"/>
    </source>
</evidence>
<dbReference type="PROSITE" id="PS50144">
    <property type="entry name" value="MATH"/>
    <property type="match status" value="1"/>
</dbReference>
<feature type="domain" description="BTB" evidence="4">
    <location>
        <begin position="264"/>
        <end position="332"/>
    </location>
</feature>
<dbReference type="Gene3D" id="1.25.40.420">
    <property type="match status" value="1"/>
</dbReference>
<dbReference type="InterPro" id="IPR008974">
    <property type="entry name" value="TRAF-like"/>
</dbReference>
<dbReference type="InterPro" id="IPR000210">
    <property type="entry name" value="BTB/POZ_dom"/>
</dbReference>
<gene>
    <name evidence="6" type="ORF">C2845_PM01G42570</name>
</gene>
<dbReference type="GO" id="GO:0016567">
    <property type="term" value="P:protein ubiquitination"/>
    <property type="evidence" value="ECO:0007669"/>
    <property type="project" value="InterPro"/>
</dbReference>
<comment type="caution">
    <text evidence="6">The sequence shown here is derived from an EMBL/GenBank/DDBJ whole genome shotgun (WGS) entry which is preliminary data.</text>
</comment>
<dbReference type="Pfam" id="PF00651">
    <property type="entry name" value="BTB"/>
    <property type="match status" value="1"/>
</dbReference>
<dbReference type="Proteomes" id="UP000275267">
    <property type="component" value="Unassembled WGS sequence"/>
</dbReference>
<dbReference type="Gene3D" id="2.60.210.10">
    <property type="entry name" value="Apoptosis, Tumor Necrosis Factor Receptor Associated Protein 2, Chain A"/>
    <property type="match status" value="1"/>
</dbReference>
<keyword evidence="3" id="KW-0472">Membrane</keyword>
<dbReference type="OrthoDB" id="673902at2759"/>
<dbReference type="CDD" id="cd00121">
    <property type="entry name" value="MATH"/>
    <property type="match status" value="1"/>
</dbReference>
<dbReference type="STRING" id="4540.A0A3L6TFX7"/>
<dbReference type="PROSITE" id="PS50097">
    <property type="entry name" value="BTB"/>
    <property type="match status" value="1"/>
</dbReference>
<feature type="transmembrane region" description="Helical" evidence="3">
    <location>
        <begin position="48"/>
        <end position="70"/>
    </location>
</feature>
<dbReference type="Pfam" id="PF24570">
    <property type="entry name" value="BACK_BPM_SPOP"/>
    <property type="match status" value="1"/>
</dbReference>
<dbReference type="InterPro" id="IPR011333">
    <property type="entry name" value="SKP1/BTB/POZ_sf"/>
</dbReference>
<evidence type="ECO:0000256" key="3">
    <source>
        <dbReference type="SAM" id="Phobius"/>
    </source>
</evidence>
<comment type="similarity">
    <text evidence="2">Belongs to the Tdpoz family.</text>
</comment>
<dbReference type="AlphaFoldDB" id="A0A3L6TFX7"/>
<dbReference type="EMBL" id="PQIB02000001">
    <property type="protein sequence ID" value="RLN39130.1"/>
    <property type="molecule type" value="Genomic_DNA"/>
</dbReference>
<dbReference type="CDD" id="cd18280">
    <property type="entry name" value="BTB_POZ_BPM_plant"/>
    <property type="match status" value="1"/>
</dbReference>
<sequence>MRCTRAARAGSTSVEPPASLVSGLRLALWVVVVAGVRGATMPTLGMAGALMAGLAAAPWVGALVPLGWVGVCGPPLPVALLLCRFCLLWGALAPVARAAGEPWPRCPWTSSLVLRVPNGQIIESSHFRVGGCTWFVKYCPNGKTAEDADFISLYLVLHGTGTVAEAVKAQFTISLLDQDGKPVPLYSKTTEFANFSEKKGWGYSQFMKRQALEESEYLTDDCFTVRFDVTVMKDVHTVETPFLVVPPSDMHQHFGNLLSSKEGTDVKFQVGRKTFSAHRLVLSTRSPVFKAELYGPMKESTSTNVIRINDMEAEVFDALLTFMYTDTLPEMKEQEESAMAQHLLVAADRYKLERLKLICEDKLCKHIDTDSAATILAVAEQHNCHGLKDAFFAFLSSSSTLDAVMETDGFEYLTSSCPRVLKELVSKVAPR</sequence>
<dbReference type="Pfam" id="PF22486">
    <property type="entry name" value="MATH_2"/>
    <property type="match status" value="1"/>
</dbReference>
<reference evidence="7" key="1">
    <citation type="journal article" date="2019" name="Nat. Commun.">
        <title>The genome of broomcorn millet.</title>
        <authorList>
            <person name="Zou C."/>
            <person name="Miki D."/>
            <person name="Li D."/>
            <person name="Tang Q."/>
            <person name="Xiao L."/>
            <person name="Rajput S."/>
            <person name="Deng P."/>
            <person name="Jia W."/>
            <person name="Huang R."/>
            <person name="Zhang M."/>
            <person name="Sun Y."/>
            <person name="Hu J."/>
            <person name="Fu X."/>
            <person name="Schnable P.S."/>
            <person name="Li F."/>
            <person name="Zhang H."/>
            <person name="Feng B."/>
            <person name="Zhu X."/>
            <person name="Liu R."/>
            <person name="Schnable J.C."/>
            <person name="Zhu J.-K."/>
            <person name="Zhang H."/>
        </authorList>
    </citation>
    <scope>NUCLEOTIDE SEQUENCE [LARGE SCALE GENOMIC DNA]</scope>
</reference>
<dbReference type="InterPro" id="IPR056423">
    <property type="entry name" value="BACK_BPM_SPOP"/>
</dbReference>
<name>A0A3L6TFX7_PANMI</name>
<comment type="pathway">
    <text evidence="1">Protein modification; protein ubiquitination.</text>
</comment>
<organism evidence="6 7">
    <name type="scientific">Panicum miliaceum</name>
    <name type="common">Proso millet</name>
    <name type="synonym">Broomcorn millet</name>
    <dbReference type="NCBI Taxonomy" id="4540"/>
    <lineage>
        <taxon>Eukaryota</taxon>
        <taxon>Viridiplantae</taxon>
        <taxon>Streptophyta</taxon>
        <taxon>Embryophyta</taxon>
        <taxon>Tracheophyta</taxon>
        <taxon>Spermatophyta</taxon>
        <taxon>Magnoliopsida</taxon>
        <taxon>Liliopsida</taxon>
        <taxon>Poales</taxon>
        <taxon>Poaceae</taxon>
        <taxon>PACMAD clade</taxon>
        <taxon>Panicoideae</taxon>
        <taxon>Panicodae</taxon>
        <taxon>Paniceae</taxon>
        <taxon>Panicinae</taxon>
        <taxon>Panicum</taxon>
        <taxon>Panicum sect. Panicum</taxon>
    </lineage>
</organism>
<evidence type="ECO:0000259" key="4">
    <source>
        <dbReference type="PROSITE" id="PS50097"/>
    </source>
</evidence>
<accession>A0A3L6TFX7</accession>
<dbReference type="SUPFAM" id="SSF54695">
    <property type="entry name" value="POZ domain"/>
    <property type="match status" value="1"/>
</dbReference>
<evidence type="ECO:0000259" key="5">
    <source>
        <dbReference type="PROSITE" id="PS50144"/>
    </source>
</evidence>
<proteinExistence type="inferred from homology"/>
<dbReference type="SUPFAM" id="SSF49599">
    <property type="entry name" value="TRAF domain-like"/>
    <property type="match status" value="1"/>
</dbReference>
<dbReference type="InterPro" id="IPR002083">
    <property type="entry name" value="MATH/TRAF_dom"/>
</dbReference>
<dbReference type="Gene3D" id="3.30.710.10">
    <property type="entry name" value="Potassium Channel Kv1.1, Chain A"/>
    <property type="match status" value="1"/>
</dbReference>
<keyword evidence="3" id="KW-1133">Transmembrane helix</keyword>
<evidence type="ECO:0000256" key="2">
    <source>
        <dbReference type="ARBA" id="ARBA00010846"/>
    </source>
</evidence>
<protein>
    <recommendedName>
        <fullName evidence="8">BTB/POZ and MATH domain-containing protein 2-like</fullName>
    </recommendedName>
</protein>
<feature type="domain" description="MATH" evidence="5">
    <location>
        <begin position="103"/>
        <end position="229"/>
    </location>
</feature>
<evidence type="ECO:0000313" key="6">
    <source>
        <dbReference type="EMBL" id="RLN39130.1"/>
    </source>
</evidence>
<keyword evidence="7" id="KW-1185">Reference proteome</keyword>
<dbReference type="SMART" id="SM00225">
    <property type="entry name" value="BTB"/>
    <property type="match status" value="1"/>
</dbReference>
<dbReference type="InterPro" id="IPR045005">
    <property type="entry name" value="BPM1-6"/>
</dbReference>
<evidence type="ECO:0000313" key="7">
    <source>
        <dbReference type="Proteomes" id="UP000275267"/>
    </source>
</evidence>